<feature type="domain" description="HTH araC/xylS-type" evidence="4">
    <location>
        <begin position="239"/>
        <end position="342"/>
    </location>
</feature>
<dbReference type="InterPro" id="IPR050204">
    <property type="entry name" value="AraC_XylS_family_regulators"/>
</dbReference>
<keyword evidence="6" id="KW-1185">Reference proteome</keyword>
<dbReference type="GO" id="GO:0003700">
    <property type="term" value="F:DNA-binding transcription factor activity"/>
    <property type="evidence" value="ECO:0007669"/>
    <property type="project" value="InterPro"/>
</dbReference>
<keyword evidence="1" id="KW-0805">Transcription regulation</keyword>
<evidence type="ECO:0000256" key="2">
    <source>
        <dbReference type="ARBA" id="ARBA00023125"/>
    </source>
</evidence>
<evidence type="ECO:0000259" key="4">
    <source>
        <dbReference type="PROSITE" id="PS01124"/>
    </source>
</evidence>
<dbReference type="InterPro" id="IPR018060">
    <property type="entry name" value="HTH_AraC"/>
</dbReference>
<dbReference type="EMBL" id="CP014327">
    <property type="protein sequence ID" value="AML50471.1"/>
    <property type="molecule type" value="Genomic_DNA"/>
</dbReference>
<accession>A0A126UWL7</accession>
<dbReference type="PANTHER" id="PTHR46796">
    <property type="entry name" value="HTH-TYPE TRANSCRIPTIONAL ACTIVATOR RHAS-RELATED"/>
    <property type="match status" value="1"/>
</dbReference>
<proteinExistence type="predicted"/>
<dbReference type="KEGG" id="hat:RC74_03580"/>
<dbReference type="Gene3D" id="1.10.10.60">
    <property type="entry name" value="Homeodomain-like"/>
    <property type="match status" value="1"/>
</dbReference>
<name>A0A126UWL7_9RHOB</name>
<dbReference type="Proteomes" id="UP000070371">
    <property type="component" value="Chromosome"/>
</dbReference>
<dbReference type="GO" id="GO:0043565">
    <property type="term" value="F:sequence-specific DNA binding"/>
    <property type="evidence" value="ECO:0007669"/>
    <property type="project" value="InterPro"/>
</dbReference>
<dbReference type="PROSITE" id="PS01124">
    <property type="entry name" value="HTH_ARAC_FAMILY_2"/>
    <property type="match status" value="1"/>
</dbReference>
<keyword evidence="3" id="KW-0804">Transcription</keyword>
<dbReference type="Pfam" id="PF12833">
    <property type="entry name" value="HTH_18"/>
    <property type="match status" value="1"/>
</dbReference>
<evidence type="ECO:0000256" key="1">
    <source>
        <dbReference type="ARBA" id="ARBA00023015"/>
    </source>
</evidence>
<evidence type="ECO:0000256" key="3">
    <source>
        <dbReference type="ARBA" id="ARBA00023163"/>
    </source>
</evidence>
<dbReference type="AlphaFoldDB" id="A0A126UWL7"/>
<sequence length="342" mass="37726">MLNQLLRRLIITLQRHQNSSGPITFPTVSDAQLRTATIEDAEVQAMMQPWIGMECFQLSRGRLVANIQSLDFGSCQIVRETQYAAVQKIGVTPTNLCTLSFCTPAPGFRFSDHSGSSAGNVFLMPENTAFDIFVPAGAETVYVSLDQESLISGARILNPRDWAEAPLHVTAFDTIPQASFGGMVTAWLAAANKTATLGSPLDVQTIERNVFDALLQLISTSTTDDFTPPARWRSFQICRKAKTFIEEWNDVEAQPGIVDLCAAVGVSARTLQYAFRDYVGMSPVTYLRLWRLNRAHAALLEADTRSTSVTEVAMQFNFGHLGRFSGDYNRLFGEVPSITLAR</sequence>
<protein>
    <recommendedName>
        <fullName evidence="4">HTH araC/xylS-type domain-containing protein</fullName>
    </recommendedName>
</protein>
<dbReference type="SMART" id="SM00342">
    <property type="entry name" value="HTH_ARAC"/>
    <property type="match status" value="1"/>
</dbReference>
<keyword evidence="2" id="KW-0238">DNA-binding</keyword>
<evidence type="ECO:0000313" key="5">
    <source>
        <dbReference type="EMBL" id="AML50471.1"/>
    </source>
</evidence>
<organism evidence="5 6">
    <name type="scientific">Falsihalocynthiibacter arcticus</name>
    <dbReference type="NCBI Taxonomy" id="1579316"/>
    <lineage>
        <taxon>Bacteria</taxon>
        <taxon>Pseudomonadati</taxon>
        <taxon>Pseudomonadota</taxon>
        <taxon>Alphaproteobacteria</taxon>
        <taxon>Rhodobacterales</taxon>
        <taxon>Roseobacteraceae</taxon>
        <taxon>Falsihalocynthiibacter</taxon>
    </lineage>
</organism>
<gene>
    <name evidence="5" type="ORF">RC74_03580</name>
</gene>
<dbReference type="STRING" id="1579316.RC74_03580"/>
<reference evidence="5 6" key="1">
    <citation type="submission" date="2016-02" db="EMBL/GenBank/DDBJ databases">
        <title>Complete genome sequence of Halocynthiibacter arcticus PAMC 20958t from arctic marine sediment.</title>
        <authorList>
            <person name="Lee Y.M."/>
            <person name="Baek K."/>
            <person name="Lee H.K."/>
            <person name="Shin S.C."/>
        </authorList>
    </citation>
    <scope>NUCLEOTIDE SEQUENCE [LARGE SCALE GENOMIC DNA]</scope>
    <source>
        <strain evidence="5">PAMC 20958</strain>
    </source>
</reference>
<evidence type="ECO:0000313" key="6">
    <source>
        <dbReference type="Proteomes" id="UP000070371"/>
    </source>
</evidence>
<dbReference type="OrthoDB" id="9802263at2"/>
<dbReference type="PANTHER" id="PTHR46796:SF12">
    <property type="entry name" value="HTH-TYPE DNA-BINDING TRANSCRIPTIONAL ACTIVATOR EUTR"/>
    <property type="match status" value="1"/>
</dbReference>